<gene>
    <name evidence="1" type="ORF">METZ01_LOCUS357278</name>
</gene>
<dbReference type="EMBL" id="UINC01126136">
    <property type="protein sequence ID" value="SVD04424.1"/>
    <property type="molecule type" value="Genomic_DNA"/>
</dbReference>
<accession>A0A382S3D0</accession>
<dbReference type="AlphaFoldDB" id="A0A382S3D0"/>
<sequence length="32" mass="3626">VNILIKNIKELVQVESSPKKWVAGKDMSQLET</sequence>
<feature type="non-terminal residue" evidence="1">
    <location>
        <position position="1"/>
    </location>
</feature>
<feature type="non-terminal residue" evidence="1">
    <location>
        <position position="32"/>
    </location>
</feature>
<reference evidence="1" key="1">
    <citation type="submission" date="2018-05" db="EMBL/GenBank/DDBJ databases">
        <authorList>
            <person name="Lanie J.A."/>
            <person name="Ng W.-L."/>
            <person name="Kazmierczak K.M."/>
            <person name="Andrzejewski T.M."/>
            <person name="Davidsen T.M."/>
            <person name="Wayne K.J."/>
            <person name="Tettelin H."/>
            <person name="Glass J.I."/>
            <person name="Rusch D."/>
            <person name="Podicherti R."/>
            <person name="Tsui H.-C.T."/>
            <person name="Winkler M.E."/>
        </authorList>
    </citation>
    <scope>NUCLEOTIDE SEQUENCE</scope>
</reference>
<evidence type="ECO:0000313" key="1">
    <source>
        <dbReference type="EMBL" id="SVD04424.1"/>
    </source>
</evidence>
<organism evidence="1">
    <name type="scientific">marine metagenome</name>
    <dbReference type="NCBI Taxonomy" id="408172"/>
    <lineage>
        <taxon>unclassified sequences</taxon>
        <taxon>metagenomes</taxon>
        <taxon>ecological metagenomes</taxon>
    </lineage>
</organism>
<proteinExistence type="predicted"/>
<name>A0A382S3D0_9ZZZZ</name>
<protein>
    <submittedName>
        <fullName evidence="1">Uncharacterized protein</fullName>
    </submittedName>
</protein>